<dbReference type="InterPro" id="IPR027417">
    <property type="entry name" value="P-loop_NTPase"/>
</dbReference>
<proteinExistence type="predicted"/>
<feature type="compositionally biased region" description="Basic and acidic residues" evidence="2">
    <location>
        <begin position="1029"/>
        <end position="1038"/>
    </location>
</feature>
<dbReference type="PANTHER" id="PTHR32114:SF2">
    <property type="entry name" value="ABC TRANSPORTER ABCH.3"/>
    <property type="match status" value="1"/>
</dbReference>
<feature type="coiled-coil region" evidence="1">
    <location>
        <begin position="696"/>
        <end position="743"/>
    </location>
</feature>
<evidence type="ECO:0000313" key="4">
    <source>
        <dbReference type="Proteomes" id="UP001501600"/>
    </source>
</evidence>
<feature type="region of interest" description="Disordered" evidence="2">
    <location>
        <begin position="478"/>
        <end position="499"/>
    </location>
</feature>
<feature type="region of interest" description="Disordered" evidence="2">
    <location>
        <begin position="828"/>
        <end position="852"/>
    </location>
</feature>
<comment type="caution">
    <text evidence="3">The sequence shown here is derived from an EMBL/GenBank/DDBJ whole genome shotgun (WGS) entry which is preliminary data.</text>
</comment>
<keyword evidence="1" id="KW-0175">Coiled coil</keyword>
<dbReference type="PANTHER" id="PTHR32114">
    <property type="entry name" value="ABC TRANSPORTER ABCH.3"/>
    <property type="match status" value="1"/>
</dbReference>
<dbReference type="Pfam" id="PF13558">
    <property type="entry name" value="SbcC_Walker_B"/>
    <property type="match status" value="1"/>
</dbReference>
<feature type="coiled-coil region" evidence="1">
    <location>
        <begin position="217"/>
        <end position="264"/>
    </location>
</feature>
<evidence type="ECO:0000313" key="3">
    <source>
        <dbReference type="EMBL" id="GAA5191251.1"/>
    </source>
</evidence>
<sequence>MKILSLRFKNLNSLKGEWKIDFTQEPFASNGLFAITGPTGAGKTTLLDAICLALYHQTPRLSVSPSQNELMTRHCADCLAEVEFDVKGVGYRAFWSQRRARNAPDGKLQPPLVELAQLDDGTILADKVKDKLALIAELTGLDFGRFTKSMLLSQGQFAAFLNASANERAELLEELTGTEIYGRISAQVFDQAAASKAELDTLRARADAVELLSPETRSELNDALAQHKAQQTELETQLSALDQQRQWLQKAQELTQRQQEAEVQQQAVATRYEAHREDLDKLAQAEPAQPLAPLLNQLDEDRTQLASLSQQEEQLKQQLQSQQQRLTELEAQQQRAASELTQQRQRQAQEEAQILSHLIPLDNTLAQCEQQRATVQGEKLRLDQQRLEAEREHNELRQAEQARQQTMAERARFLEQHGYAEALDRQLALWQQFAEQQQSDSEQLAQLDKRHQELQGQQRPLGEQLTQFQAESQQHERALQQAQEALAHAPPPQDGSDEWEPRLQQLQAQGPHWQELKTAARFWLNAQQQITPLLARQGTLERAIASQQQELELKREQLRQRTPHLKDLEARYALEQQIRSLDAHRATLQPDTPCPLCGATEHPLVTEYQQQDDASTADRLSQLRQEVEQLKSAGIEQSQALRLDQQNLQQLQQQLESLREQQRQQQASWAPHREALGLAFTIEQTDALAEAEQGWQKQQQRLSEQVQKQREAMQRRHQLEQQLAKLAQQHQQAQAKLSGLAQQQQYLAQQIESVAAERQQYQQRQQQRTERWQQQAQSLGLSLPEAAKQPQWLSRLTGQVQAWHKAQRDQQQDHNASALAQEKLEQLQRRSQELAGQATELEQTQADIEQREMHTRNERTLAFGTDSVESLRAAIQQRSDKQESKLKQAEAELQAQQQAVAALKGQAQSLAPQREALASRVDQRHDALSQKGSAAGFADIEALRATLLSETQWSELISLKQALQQQAHQADVLLKQAQAQHRAHWQQRPEAQKALSEGDEALAQASQALEQERREIEEQRQQSLGEQGQLRERLESDQQRREARSELVAEVERQQARHDEWAQLNGLIGSRDGAKFRRFAQGLTLEHLVHLANRQLARLHGRYQLKRSQRDALALSVLDTWQADTVRDTRTLSGGESFLVSLALALALSDLVSHKTRIDSLFLDEGFGTLDPETLDTALDALDQLNASGKMIGVISHVEALKERIPVQIQVQKRAGLGHSQLASEFALTNTATTTS</sequence>
<dbReference type="Pfam" id="PF13555">
    <property type="entry name" value="AAA_29"/>
    <property type="match status" value="1"/>
</dbReference>
<feature type="compositionally biased region" description="Basic and acidic residues" evidence="2">
    <location>
        <begin position="1010"/>
        <end position="1020"/>
    </location>
</feature>
<dbReference type="Proteomes" id="UP001501600">
    <property type="component" value="Unassembled WGS sequence"/>
</dbReference>
<accession>A0ABP9S4C3</accession>
<feature type="coiled-coil region" evidence="1">
    <location>
        <begin position="379"/>
        <end position="416"/>
    </location>
</feature>
<feature type="region of interest" description="Disordered" evidence="2">
    <location>
        <begin position="980"/>
        <end position="1038"/>
    </location>
</feature>
<feature type="coiled-coil region" evidence="1">
    <location>
        <begin position="298"/>
        <end position="346"/>
    </location>
</feature>
<protein>
    <submittedName>
        <fullName evidence="3">AAA family ATPase</fullName>
    </submittedName>
</protein>
<feature type="compositionally biased region" description="Low complexity" evidence="2">
    <location>
        <begin position="479"/>
        <end position="488"/>
    </location>
</feature>
<organism evidence="3 4">
    <name type="scientific">Ferrimonas gelatinilytica</name>
    <dbReference type="NCBI Taxonomy" id="1255257"/>
    <lineage>
        <taxon>Bacteria</taxon>
        <taxon>Pseudomonadati</taxon>
        <taxon>Pseudomonadota</taxon>
        <taxon>Gammaproteobacteria</taxon>
        <taxon>Alteromonadales</taxon>
        <taxon>Ferrimonadaceae</taxon>
        <taxon>Ferrimonas</taxon>
    </lineage>
</organism>
<name>A0ABP9S4C3_9GAMM</name>
<feature type="coiled-coil region" evidence="1">
    <location>
        <begin position="641"/>
        <end position="668"/>
    </location>
</feature>
<evidence type="ECO:0000256" key="1">
    <source>
        <dbReference type="SAM" id="Coils"/>
    </source>
</evidence>
<gene>
    <name evidence="3" type="ORF">GCM10025772_17640</name>
</gene>
<dbReference type="Gene3D" id="3.40.50.300">
    <property type="entry name" value="P-loop containing nucleotide triphosphate hydrolases"/>
    <property type="match status" value="2"/>
</dbReference>
<evidence type="ECO:0000256" key="2">
    <source>
        <dbReference type="SAM" id="MobiDB-lite"/>
    </source>
</evidence>
<dbReference type="RefSeq" id="WP_345316694.1">
    <property type="nucleotide sequence ID" value="NZ_BAABLF010000010.1"/>
</dbReference>
<dbReference type="EMBL" id="BAABLF010000010">
    <property type="protein sequence ID" value="GAA5191251.1"/>
    <property type="molecule type" value="Genomic_DNA"/>
</dbReference>
<keyword evidence="4" id="KW-1185">Reference proteome</keyword>
<dbReference type="SUPFAM" id="SSF52540">
    <property type="entry name" value="P-loop containing nucleoside triphosphate hydrolases"/>
    <property type="match status" value="2"/>
</dbReference>
<reference evidence="4" key="1">
    <citation type="journal article" date="2019" name="Int. J. Syst. Evol. Microbiol.">
        <title>The Global Catalogue of Microorganisms (GCM) 10K type strain sequencing project: providing services to taxonomists for standard genome sequencing and annotation.</title>
        <authorList>
            <consortium name="The Broad Institute Genomics Platform"/>
            <consortium name="The Broad Institute Genome Sequencing Center for Infectious Disease"/>
            <person name="Wu L."/>
            <person name="Ma J."/>
        </authorList>
    </citation>
    <scope>NUCLEOTIDE SEQUENCE [LARGE SCALE GENOMIC DNA]</scope>
    <source>
        <strain evidence="4">JCM 18720</strain>
    </source>
</reference>